<evidence type="ECO:0000313" key="3">
    <source>
        <dbReference type="Proteomes" id="UP000799766"/>
    </source>
</evidence>
<keyword evidence="3" id="KW-1185">Reference proteome</keyword>
<protein>
    <submittedName>
        <fullName evidence="2">Uncharacterized protein</fullName>
    </submittedName>
</protein>
<sequence length="172" mass="19095">MDQQILTKVVNSMSMRIEGGDPRQMAGILSIRIKKMEGFGRIQAQLIVETRQEGRRIYIYSLPGAQPMEPPSLAGGSESPPHAGRWVCGEWALRGKAVTRASSVACPDKMRSIWLARPAGQKGRTQQPWALGRRSEPCPSVGTKKREEEERGDLERRNACGDGRWPEHSLGC</sequence>
<dbReference type="EMBL" id="MU001676">
    <property type="protein sequence ID" value="KAF2459053.1"/>
    <property type="molecule type" value="Genomic_DNA"/>
</dbReference>
<feature type="compositionally biased region" description="Basic and acidic residues" evidence="1">
    <location>
        <begin position="144"/>
        <end position="172"/>
    </location>
</feature>
<feature type="region of interest" description="Disordered" evidence="1">
    <location>
        <begin position="117"/>
        <end position="172"/>
    </location>
</feature>
<accession>A0A6A6P6I0</accession>
<name>A0A6A6P6I0_9PEZI</name>
<proteinExistence type="predicted"/>
<evidence type="ECO:0000313" key="2">
    <source>
        <dbReference type="EMBL" id="KAF2459053.1"/>
    </source>
</evidence>
<reference evidence="2" key="1">
    <citation type="journal article" date="2020" name="Stud. Mycol.">
        <title>101 Dothideomycetes genomes: a test case for predicting lifestyles and emergence of pathogens.</title>
        <authorList>
            <person name="Haridas S."/>
            <person name="Albert R."/>
            <person name="Binder M."/>
            <person name="Bloem J."/>
            <person name="Labutti K."/>
            <person name="Salamov A."/>
            <person name="Andreopoulos B."/>
            <person name="Baker S."/>
            <person name="Barry K."/>
            <person name="Bills G."/>
            <person name="Bluhm B."/>
            <person name="Cannon C."/>
            <person name="Castanera R."/>
            <person name="Culley D."/>
            <person name="Daum C."/>
            <person name="Ezra D."/>
            <person name="Gonzalez J."/>
            <person name="Henrissat B."/>
            <person name="Kuo A."/>
            <person name="Liang C."/>
            <person name="Lipzen A."/>
            <person name="Lutzoni F."/>
            <person name="Magnuson J."/>
            <person name="Mondo S."/>
            <person name="Nolan M."/>
            <person name="Ohm R."/>
            <person name="Pangilinan J."/>
            <person name="Park H.-J."/>
            <person name="Ramirez L."/>
            <person name="Alfaro M."/>
            <person name="Sun H."/>
            <person name="Tritt A."/>
            <person name="Yoshinaga Y."/>
            <person name="Zwiers L.-H."/>
            <person name="Turgeon B."/>
            <person name="Goodwin S."/>
            <person name="Spatafora J."/>
            <person name="Crous P."/>
            <person name="Grigoriev I."/>
        </authorList>
    </citation>
    <scope>NUCLEOTIDE SEQUENCE</scope>
    <source>
        <strain evidence="2">ATCC 16933</strain>
    </source>
</reference>
<organism evidence="2 3">
    <name type="scientific">Lineolata rhizophorae</name>
    <dbReference type="NCBI Taxonomy" id="578093"/>
    <lineage>
        <taxon>Eukaryota</taxon>
        <taxon>Fungi</taxon>
        <taxon>Dikarya</taxon>
        <taxon>Ascomycota</taxon>
        <taxon>Pezizomycotina</taxon>
        <taxon>Dothideomycetes</taxon>
        <taxon>Dothideomycetes incertae sedis</taxon>
        <taxon>Lineolatales</taxon>
        <taxon>Lineolataceae</taxon>
        <taxon>Lineolata</taxon>
    </lineage>
</organism>
<gene>
    <name evidence="2" type="ORF">BDY21DRAFT_199965</name>
</gene>
<dbReference type="Proteomes" id="UP000799766">
    <property type="component" value="Unassembled WGS sequence"/>
</dbReference>
<evidence type="ECO:0000256" key="1">
    <source>
        <dbReference type="SAM" id="MobiDB-lite"/>
    </source>
</evidence>
<dbReference type="AlphaFoldDB" id="A0A6A6P6I0"/>